<dbReference type="AlphaFoldDB" id="A0A0A0KW17"/>
<protein>
    <submittedName>
        <fullName evidence="1">Uncharacterized protein</fullName>
    </submittedName>
</protein>
<dbReference type="EMBL" id="CM002925">
    <property type="protein sequence ID" value="KGN53039.1"/>
    <property type="molecule type" value="Genomic_DNA"/>
</dbReference>
<gene>
    <name evidence="1" type="ORF">Csa_4G011860</name>
</gene>
<dbReference type="Gramene" id="KGN53039">
    <property type="protein sequence ID" value="KGN53039"/>
    <property type="gene ID" value="Csa_4G011860"/>
</dbReference>
<accession>A0A0A0KW17</accession>
<reference evidence="1 2" key="3">
    <citation type="journal article" date="2010" name="BMC Genomics">
        <title>Transcriptome sequencing and comparative analysis of cucumber flowers with different sex types.</title>
        <authorList>
            <person name="Guo S."/>
            <person name="Zheng Y."/>
            <person name="Joung J.G."/>
            <person name="Liu S."/>
            <person name="Zhang Z."/>
            <person name="Crasta O.R."/>
            <person name="Sobral B.W."/>
            <person name="Xu Y."/>
            <person name="Huang S."/>
            <person name="Fei Z."/>
        </authorList>
    </citation>
    <scope>NUCLEOTIDE SEQUENCE [LARGE SCALE GENOMIC DNA]</scope>
    <source>
        <strain evidence="2">cv. 9930</strain>
    </source>
</reference>
<organism evidence="1 2">
    <name type="scientific">Cucumis sativus</name>
    <name type="common">Cucumber</name>
    <dbReference type="NCBI Taxonomy" id="3659"/>
    <lineage>
        <taxon>Eukaryota</taxon>
        <taxon>Viridiplantae</taxon>
        <taxon>Streptophyta</taxon>
        <taxon>Embryophyta</taxon>
        <taxon>Tracheophyta</taxon>
        <taxon>Spermatophyta</taxon>
        <taxon>Magnoliopsida</taxon>
        <taxon>eudicotyledons</taxon>
        <taxon>Gunneridae</taxon>
        <taxon>Pentapetalae</taxon>
        <taxon>rosids</taxon>
        <taxon>fabids</taxon>
        <taxon>Cucurbitales</taxon>
        <taxon>Cucurbitaceae</taxon>
        <taxon>Benincaseae</taxon>
        <taxon>Cucumis</taxon>
    </lineage>
</organism>
<reference evidence="1 2" key="4">
    <citation type="journal article" date="2011" name="BMC Genomics">
        <title>RNA-Seq improves annotation of protein-coding genes in the cucumber genome.</title>
        <authorList>
            <person name="Li Z."/>
            <person name="Zhang Z."/>
            <person name="Yan P."/>
            <person name="Huang S."/>
            <person name="Fei Z."/>
            <person name="Lin K."/>
        </authorList>
    </citation>
    <scope>NUCLEOTIDE SEQUENCE [LARGE SCALE GENOMIC DNA]</scope>
    <source>
        <strain evidence="2">cv. 9930</strain>
    </source>
</reference>
<reference evidence="1 2" key="2">
    <citation type="journal article" date="2009" name="PLoS ONE">
        <title>An integrated genetic and cytogenetic map of the cucumber genome.</title>
        <authorList>
            <person name="Ren Y."/>
            <person name="Zhang Z."/>
            <person name="Liu J."/>
            <person name="Staub J.E."/>
            <person name="Han Y."/>
            <person name="Cheng Z."/>
            <person name="Li X."/>
            <person name="Lu J."/>
            <person name="Miao H."/>
            <person name="Kang H."/>
            <person name="Xie B."/>
            <person name="Gu X."/>
            <person name="Wang X."/>
            <person name="Du Y."/>
            <person name="Jin W."/>
            <person name="Huang S."/>
        </authorList>
    </citation>
    <scope>NUCLEOTIDE SEQUENCE [LARGE SCALE GENOMIC DNA]</scope>
    <source>
        <strain evidence="2">cv. 9930</strain>
    </source>
</reference>
<evidence type="ECO:0000313" key="2">
    <source>
        <dbReference type="Proteomes" id="UP000029981"/>
    </source>
</evidence>
<evidence type="ECO:0000313" key="1">
    <source>
        <dbReference type="EMBL" id="KGN53039.1"/>
    </source>
</evidence>
<dbReference type="Proteomes" id="UP000029981">
    <property type="component" value="Chromosome 4"/>
</dbReference>
<sequence length="91" mass="10638">MTLYSVFIGEPLSNLPWISPIFPWVADMTEWTVDLYFSSSISILIQCVLETDRVGQREIYGFDFSFEKTGYGWIQGKLIDILQFGRFWLLT</sequence>
<reference evidence="1 2" key="1">
    <citation type="journal article" date="2009" name="Nat. Genet.">
        <title>The genome of the cucumber, Cucumis sativus L.</title>
        <authorList>
            <person name="Huang S."/>
            <person name="Li R."/>
            <person name="Zhang Z."/>
            <person name="Li L."/>
            <person name="Gu X."/>
            <person name="Fan W."/>
            <person name="Lucas W.J."/>
            <person name="Wang X."/>
            <person name="Xie B."/>
            <person name="Ni P."/>
            <person name="Ren Y."/>
            <person name="Zhu H."/>
            <person name="Li J."/>
            <person name="Lin K."/>
            <person name="Jin W."/>
            <person name="Fei Z."/>
            <person name="Li G."/>
            <person name="Staub J."/>
            <person name="Kilian A."/>
            <person name="van der Vossen E.A."/>
            <person name="Wu Y."/>
            <person name="Guo J."/>
            <person name="He J."/>
            <person name="Jia Z."/>
            <person name="Ren Y."/>
            <person name="Tian G."/>
            <person name="Lu Y."/>
            <person name="Ruan J."/>
            <person name="Qian W."/>
            <person name="Wang M."/>
            <person name="Huang Q."/>
            <person name="Li B."/>
            <person name="Xuan Z."/>
            <person name="Cao J."/>
            <person name="Asan"/>
            <person name="Wu Z."/>
            <person name="Zhang J."/>
            <person name="Cai Q."/>
            <person name="Bai Y."/>
            <person name="Zhao B."/>
            <person name="Han Y."/>
            <person name="Li Y."/>
            <person name="Li X."/>
            <person name="Wang S."/>
            <person name="Shi Q."/>
            <person name="Liu S."/>
            <person name="Cho W.K."/>
            <person name="Kim J.Y."/>
            <person name="Xu Y."/>
            <person name="Heller-Uszynska K."/>
            <person name="Miao H."/>
            <person name="Cheng Z."/>
            <person name="Zhang S."/>
            <person name="Wu J."/>
            <person name="Yang Y."/>
            <person name="Kang H."/>
            <person name="Li M."/>
            <person name="Liang H."/>
            <person name="Ren X."/>
            <person name="Shi Z."/>
            <person name="Wen M."/>
            <person name="Jian M."/>
            <person name="Yang H."/>
            <person name="Zhang G."/>
            <person name="Yang Z."/>
            <person name="Chen R."/>
            <person name="Liu S."/>
            <person name="Li J."/>
            <person name="Ma L."/>
            <person name="Liu H."/>
            <person name="Zhou Y."/>
            <person name="Zhao J."/>
            <person name="Fang X."/>
            <person name="Li G."/>
            <person name="Fang L."/>
            <person name="Li Y."/>
            <person name="Liu D."/>
            <person name="Zheng H."/>
            <person name="Zhang Y."/>
            <person name="Qin N."/>
            <person name="Li Z."/>
            <person name="Yang G."/>
            <person name="Yang S."/>
            <person name="Bolund L."/>
            <person name="Kristiansen K."/>
            <person name="Zheng H."/>
            <person name="Li S."/>
            <person name="Zhang X."/>
            <person name="Yang H."/>
            <person name="Wang J."/>
            <person name="Sun R."/>
            <person name="Zhang B."/>
            <person name="Jiang S."/>
            <person name="Wang J."/>
            <person name="Du Y."/>
            <person name="Li S."/>
        </authorList>
    </citation>
    <scope>NUCLEOTIDE SEQUENCE [LARGE SCALE GENOMIC DNA]</scope>
    <source>
        <strain evidence="2">cv. 9930</strain>
    </source>
</reference>
<keyword evidence="2" id="KW-1185">Reference proteome</keyword>
<proteinExistence type="predicted"/>
<name>A0A0A0KW17_CUCSA</name>